<evidence type="ECO:0000256" key="7">
    <source>
        <dbReference type="ARBA" id="ARBA00022723"/>
    </source>
</evidence>
<comment type="pathway">
    <text evidence="3">Protein modification; protein ubiquitination.</text>
</comment>
<keyword evidence="8 14" id="KW-0863">Zinc-finger</keyword>
<evidence type="ECO:0000256" key="13">
    <source>
        <dbReference type="ARBA" id="ARBA00024209"/>
    </source>
</evidence>
<reference evidence="18" key="1">
    <citation type="journal article" date="2014" name="Nat. Commun.">
        <title>The tobacco genome sequence and its comparison with those of tomato and potato.</title>
        <authorList>
            <person name="Sierro N."/>
            <person name="Battey J.N."/>
            <person name="Ouadi S."/>
            <person name="Bakaher N."/>
            <person name="Bovet L."/>
            <person name="Willig A."/>
            <person name="Goepfert S."/>
            <person name="Peitsch M.C."/>
            <person name="Ivanov N.V."/>
        </authorList>
    </citation>
    <scope>NUCLEOTIDE SEQUENCE [LARGE SCALE GENOMIC DNA]</scope>
</reference>
<dbReference type="CDD" id="cd16461">
    <property type="entry name" value="RING-H2_EL5-like"/>
    <property type="match status" value="1"/>
</dbReference>
<comment type="subcellular location">
    <subcellularLocation>
        <location evidence="2">Membrane</location>
        <topology evidence="2">Single-pass membrane protein</topology>
    </subcellularLocation>
</comment>
<dbReference type="Proteomes" id="UP000790787">
    <property type="component" value="Chromosome 2"/>
</dbReference>
<dbReference type="AlphaFoldDB" id="A0A1S3Y2G6"/>
<dbReference type="FunFam" id="3.30.40.10:FF:000609">
    <property type="entry name" value="RING-H2 finger protein ATL1"/>
    <property type="match status" value="1"/>
</dbReference>
<evidence type="ECO:0000256" key="10">
    <source>
        <dbReference type="ARBA" id="ARBA00022833"/>
    </source>
</evidence>
<evidence type="ECO:0000256" key="3">
    <source>
        <dbReference type="ARBA" id="ARBA00004906"/>
    </source>
</evidence>
<dbReference type="GO" id="GO:0008270">
    <property type="term" value="F:zinc ion binding"/>
    <property type="evidence" value="ECO:0007669"/>
    <property type="project" value="UniProtKB-KW"/>
</dbReference>
<sequence>MPEAPISSPNNSPQKPNLHILYYGLAIVGTTAVLLGIYNLLLMRWRSHENNRRNNMGGAADNNNNQSSLEQTNSSRISDLSLLSSFRYKKGGDNNINNDQECAVCLSAFEEGEEVRELPRCMHSFHVSCIDMWLYSHLDCPLCRSPVEPLVLRRNIFTMQEDNSPEGLLV</sequence>
<dbReference type="OMA" id="WRSHENN"/>
<dbReference type="SUPFAM" id="SSF57850">
    <property type="entry name" value="RING/U-box"/>
    <property type="match status" value="1"/>
</dbReference>
<keyword evidence="12 16" id="KW-0472">Membrane</keyword>
<organism evidence="18 19">
    <name type="scientific">Nicotiana tabacum</name>
    <name type="common">Common tobacco</name>
    <dbReference type="NCBI Taxonomy" id="4097"/>
    <lineage>
        <taxon>Eukaryota</taxon>
        <taxon>Viridiplantae</taxon>
        <taxon>Streptophyta</taxon>
        <taxon>Embryophyta</taxon>
        <taxon>Tracheophyta</taxon>
        <taxon>Spermatophyta</taxon>
        <taxon>Magnoliopsida</taxon>
        <taxon>eudicotyledons</taxon>
        <taxon>Gunneridae</taxon>
        <taxon>Pentapetalae</taxon>
        <taxon>asterids</taxon>
        <taxon>lamiids</taxon>
        <taxon>Solanales</taxon>
        <taxon>Solanaceae</taxon>
        <taxon>Nicotianoideae</taxon>
        <taxon>Nicotianeae</taxon>
        <taxon>Nicotiana</taxon>
    </lineage>
</organism>
<dbReference type="RefSeq" id="XP_016446325.1">
    <property type="nucleotide sequence ID" value="XM_016590839.1"/>
</dbReference>
<evidence type="ECO:0000256" key="6">
    <source>
        <dbReference type="ARBA" id="ARBA00022692"/>
    </source>
</evidence>
<feature type="compositionally biased region" description="Low complexity" evidence="15">
    <location>
        <begin position="53"/>
        <end position="65"/>
    </location>
</feature>
<evidence type="ECO:0000256" key="5">
    <source>
        <dbReference type="ARBA" id="ARBA00022679"/>
    </source>
</evidence>
<feature type="domain" description="RING-type" evidence="17">
    <location>
        <begin position="102"/>
        <end position="144"/>
    </location>
</feature>
<evidence type="ECO:0000256" key="16">
    <source>
        <dbReference type="SAM" id="Phobius"/>
    </source>
</evidence>
<dbReference type="OrthoDB" id="9984778at2759"/>
<dbReference type="KEGG" id="nta:107771476"/>
<dbReference type="InterPro" id="IPR013083">
    <property type="entry name" value="Znf_RING/FYVE/PHD"/>
</dbReference>
<evidence type="ECO:0000256" key="12">
    <source>
        <dbReference type="ARBA" id="ARBA00023136"/>
    </source>
</evidence>
<keyword evidence="9" id="KW-0833">Ubl conjugation pathway</keyword>
<evidence type="ECO:0000313" key="18">
    <source>
        <dbReference type="Proteomes" id="UP000790787"/>
    </source>
</evidence>
<evidence type="ECO:0000256" key="1">
    <source>
        <dbReference type="ARBA" id="ARBA00000900"/>
    </source>
</evidence>
<name>A0A1S3Y2G6_TOBAC</name>
<dbReference type="GO" id="GO:0061630">
    <property type="term" value="F:ubiquitin protein ligase activity"/>
    <property type="evidence" value="ECO:0007669"/>
    <property type="project" value="UniProtKB-EC"/>
</dbReference>
<evidence type="ECO:0000256" key="8">
    <source>
        <dbReference type="ARBA" id="ARBA00022771"/>
    </source>
</evidence>
<evidence type="ECO:0000256" key="9">
    <source>
        <dbReference type="ARBA" id="ARBA00022786"/>
    </source>
</evidence>
<evidence type="ECO:0000256" key="15">
    <source>
        <dbReference type="SAM" id="MobiDB-lite"/>
    </source>
</evidence>
<dbReference type="PANTHER" id="PTHR46913:SF1">
    <property type="entry name" value="RING-H2 FINGER PROTEIN ATL16"/>
    <property type="match status" value="1"/>
</dbReference>
<dbReference type="PROSITE" id="PS50089">
    <property type="entry name" value="ZF_RING_2"/>
    <property type="match status" value="1"/>
</dbReference>
<dbReference type="EC" id="2.3.2.27" evidence="4"/>
<reference evidence="19" key="2">
    <citation type="submission" date="2025-08" db="UniProtKB">
        <authorList>
            <consortium name="RefSeq"/>
        </authorList>
    </citation>
    <scope>IDENTIFICATION</scope>
    <source>
        <tissue evidence="19">Leaf</tissue>
    </source>
</reference>
<dbReference type="GO" id="GO:0016567">
    <property type="term" value="P:protein ubiquitination"/>
    <property type="evidence" value="ECO:0000318"/>
    <property type="project" value="GO_Central"/>
</dbReference>
<keyword evidence="7" id="KW-0479">Metal-binding</keyword>
<proteinExistence type="inferred from homology"/>
<feature type="region of interest" description="Disordered" evidence="15">
    <location>
        <begin position="53"/>
        <end position="74"/>
    </location>
</feature>
<keyword evidence="11 16" id="KW-1133">Transmembrane helix</keyword>
<evidence type="ECO:0000256" key="11">
    <source>
        <dbReference type="ARBA" id="ARBA00022989"/>
    </source>
</evidence>
<comment type="similarity">
    <text evidence="13">Belongs to the RING-type zinc finger family. ATL subfamily.</text>
</comment>
<dbReference type="SMART" id="SM00184">
    <property type="entry name" value="RING"/>
    <property type="match status" value="1"/>
</dbReference>
<dbReference type="InterPro" id="IPR001841">
    <property type="entry name" value="Znf_RING"/>
</dbReference>
<dbReference type="GO" id="GO:0016020">
    <property type="term" value="C:membrane"/>
    <property type="evidence" value="ECO:0007669"/>
    <property type="project" value="UniProtKB-SubCell"/>
</dbReference>
<evidence type="ECO:0000313" key="19">
    <source>
        <dbReference type="RefSeq" id="XP_016446325.1"/>
    </source>
</evidence>
<evidence type="ECO:0000256" key="4">
    <source>
        <dbReference type="ARBA" id="ARBA00012483"/>
    </source>
</evidence>
<dbReference type="PANTHER" id="PTHR46913">
    <property type="entry name" value="RING-H2 FINGER PROTEIN ATL16"/>
    <property type="match status" value="1"/>
</dbReference>
<accession>A0A1S3Y2G6</accession>
<dbReference type="SMR" id="A0A1S3Y2G6"/>
<evidence type="ECO:0000256" key="2">
    <source>
        <dbReference type="ARBA" id="ARBA00004167"/>
    </source>
</evidence>
<keyword evidence="18" id="KW-1185">Reference proteome</keyword>
<dbReference type="PaxDb" id="4097-A0A1S3Y2G6"/>
<gene>
    <name evidence="19" type="primary">LOC107771476</name>
</gene>
<keyword evidence="5" id="KW-0808">Transferase</keyword>
<comment type="catalytic activity">
    <reaction evidence="1">
        <text>S-ubiquitinyl-[E2 ubiquitin-conjugating enzyme]-L-cysteine + [acceptor protein]-L-lysine = [E2 ubiquitin-conjugating enzyme]-L-cysteine + N(6)-ubiquitinyl-[acceptor protein]-L-lysine.</text>
        <dbReference type="EC" id="2.3.2.27"/>
    </reaction>
</comment>
<evidence type="ECO:0000256" key="14">
    <source>
        <dbReference type="PROSITE-ProRule" id="PRU00175"/>
    </source>
</evidence>
<dbReference type="GeneID" id="107771476"/>
<keyword evidence="10" id="KW-0862">Zinc</keyword>
<protein>
    <recommendedName>
        <fullName evidence="4">RING-type E3 ubiquitin transferase</fullName>
        <ecNumber evidence="4">2.3.2.27</ecNumber>
    </recommendedName>
</protein>
<dbReference type="InterPro" id="IPR044600">
    <property type="entry name" value="ATL1/ATL16-like"/>
</dbReference>
<evidence type="ECO:0000259" key="17">
    <source>
        <dbReference type="PROSITE" id="PS50089"/>
    </source>
</evidence>
<feature type="transmembrane region" description="Helical" evidence="16">
    <location>
        <begin position="20"/>
        <end position="43"/>
    </location>
</feature>
<dbReference type="Gene3D" id="3.30.40.10">
    <property type="entry name" value="Zinc/RING finger domain, C3HC4 (zinc finger)"/>
    <property type="match status" value="1"/>
</dbReference>
<keyword evidence="6 16" id="KW-0812">Transmembrane</keyword>
<dbReference type="UniPathway" id="UPA00143"/>
<dbReference type="Pfam" id="PF13639">
    <property type="entry name" value="zf-RING_2"/>
    <property type="match status" value="1"/>
</dbReference>